<dbReference type="PIRSF" id="PIRSF000126">
    <property type="entry name" value="11-beta-HSD1"/>
    <property type="match status" value="1"/>
</dbReference>
<proteinExistence type="inferred from homology"/>
<dbReference type="Gene3D" id="3.40.50.720">
    <property type="entry name" value="NAD(P)-binding Rossmann-like Domain"/>
    <property type="match status" value="1"/>
</dbReference>
<dbReference type="RefSeq" id="WP_157565752.1">
    <property type="nucleotide sequence ID" value="NZ_WPIK01000006.1"/>
</dbReference>
<dbReference type="Pfam" id="PF00106">
    <property type="entry name" value="adh_short"/>
    <property type="match status" value="1"/>
</dbReference>
<dbReference type="InterPro" id="IPR036291">
    <property type="entry name" value="NAD(P)-bd_dom_sf"/>
</dbReference>
<dbReference type="AlphaFoldDB" id="A0A7K1SW18"/>
<dbReference type="InterPro" id="IPR002347">
    <property type="entry name" value="SDR_fam"/>
</dbReference>
<accession>A0A7K1SW18</accession>
<dbReference type="GO" id="GO:0016020">
    <property type="term" value="C:membrane"/>
    <property type="evidence" value="ECO:0007669"/>
    <property type="project" value="TreeGrafter"/>
</dbReference>
<evidence type="ECO:0000256" key="3">
    <source>
        <dbReference type="RuleBase" id="RU000363"/>
    </source>
</evidence>
<gene>
    <name evidence="4" type="ORF">GO621_07750</name>
</gene>
<dbReference type="PRINTS" id="PR00080">
    <property type="entry name" value="SDRFAMILY"/>
</dbReference>
<comment type="similarity">
    <text evidence="1 3">Belongs to the short-chain dehydrogenases/reductases (SDR) family.</text>
</comment>
<dbReference type="EMBL" id="WPIK01000006">
    <property type="protein sequence ID" value="MVN21428.1"/>
    <property type="molecule type" value="Genomic_DNA"/>
</dbReference>
<sequence>MSTNQKYALITGGTSGIGYELAKLFAKDQYNLVIVARNEAELSKTATELKQQGVEVITIAKDLFKREAPAEVYDEVKAKGIQIDVLVNDAGQGQYGLFSETDINRELDIIQLNIGATISLIKCYLPEMLARKDGKILNLSSIAGKTPGPYQSVYHGTKAFIQSFTEAIRSENKGSGVTITALLPGATETDFFNKAEMQDSKIVQEGGMSNAADVAKDGYEALMSGDDMVISGFKNKAMVGMTSVTPDHLVADMMKKQQEPVDKSEK</sequence>
<dbReference type="PRINTS" id="PR00081">
    <property type="entry name" value="GDHRDH"/>
</dbReference>
<dbReference type="PANTHER" id="PTHR44196">
    <property type="entry name" value="DEHYDROGENASE/REDUCTASE SDR FAMILY MEMBER 7B"/>
    <property type="match status" value="1"/>
</dbReference>
<evidence type="ECO:0000256" key="2">
    <source>
        <dbReference type="ARBA" id="ARBA00023002"/>
    </source>
</evidence>
<evidence type="ECO:0000313" key="4">
    <source>
        <dbReference type="EMBL" id="MVN21428.1"/>
    </source>
</evidence>
<dbReference type="Proteomes" id="UP000462014">
    <property type="component" value="Unassembled WGS sequence"/>
</dbReference>
<dbReference type="PANTHER" id="PTHR44196:SF2">
    <property type="entry name" value="SHORT-CHAIN DEHYDROGENASE-RELATED"/>
    <property type="match status" value="1"/>
</dbReference>
<dbReference type="GO" id="GO:0016491">
    <property type="term" value="F:oxidoreductase activity"/>
    <property type="evidence" value="ECO:0007669"/>
    <property type="project" value="UniProtKB-KW"/>
</dbReference>
<dbReference type="CDD" id="cd05233">
    <property type="entry name" value="SDR_c"/>
    <property type="match status" value="1"/>
</dbReference>
<evidence type="ECO:0000313" key="5">
    <source>
        <dbReference type="Proteomes" id="UP000462014"/>
    </source>
</evidence>
<protein>
    <submittedName>
        <fullName evidence="4">SDR family NAD(P)-dependent oxidoreductase</fullName>
    </submittedName>
</protein>
<evidence type="ECO:0000256" key="1">
    <source>
        <dbReference type="ARBA" id="ARBA00006484"/>
    </source>
</evidence>
<keyword evidence="5" id="KW-1185">Reference proteome</keyword>
<dbReference type="SUPFAM" id="SSF51735">
    <property type="entry name" value="NAD(P)-binding Rossmann-fold domains"/>
    <property type="match status" value="1"/>
</dbReference>
<keyword evidence="2" id="KW-0560">Oxidoreductase</keyword>
<reference evidence="4 5" key="1">
    <citation type="submission" date="2019-12" db="EMBL/GenBank/DDBJ databases">
        <title>Mucilaginibacter sp. HMF7410 genome sequencing and assembly.</title>
        <authorList>
            <person name="Kang H."/>
            <person name="Cha I."/>
            <person name="Kim H."/>
            <person name="Joh K."/>
        </authorList>
    </citation>
    <scope>NUCLEOTIDE SEQUENCE [LARGE SCALE GENOMIC DNA]</scope>
    <source>
        <strain evidence="4 5">HMF7410</strain>
    </source>
</reference>
<organism evidence="4 5">
    <name type="scientific">Mucilaginibacter arboris</name>
    <dbReference type="NCBI Taxonomy" id="2682090"/>
    <lineage>
        <taxon>Bacteria</taxon>
        <taxon>Pseudomonadati</taxon>
        <taxon>Bacteroidota</taxon>
        <taxon>Sphingobacteriia</taxon>
        <taxon>Sphingobacteriales</taxon>
        <taxon>Sphingobacteriaceae</taxon>
        <taxon>Mucilaginibacter</taxon>
    </lineage>
</organism>
<comment type="caution">
    <text evidence="4">The sequence shown here is derived from an EMBL/GenBank/DDBJ whole genome shotgun (WGS) entry which is preliminary data.</text>
</comment>
<name>A0A7K1SW18_9SPHI</name>